<dbReference type="AlphaFoldDB" id="A0A0K1EBC1"/>
<dbReference type="PATRIC" id="fig|52.7.peg.2286"/>
<dbReference type="Proteomes" id="UP000067626">
    <property type="component" value="Chromosome"/>
</dbReference>
<dbReference type="InterPro" id="IPR021398">
    <property type="entry name" value="DUF3037"/>
</dbReference>
<evidence type="ECO:0000313" key="3">
    <source>
        <dbReference type="Proteomes" id="UP000067626"/>
    </source>
</evidence>
<dbReference type="RefSeq" id="WP_082362371.1">
    <property type="nucleotide sequence ID" value="NZ_CP012159.1"/>
</dbReference>
<name>A0A0K1EBC1_CHOCO</name>
<dbReference type="STRING" id="52.CMC5_021230"/>
<feature type="region of interest" description="Disordered" evidence="1">
    <location>
        <begin position="1"/>
        <end position="20"/>
    </location>
</feature>
<reference evidence="2 3" key="1">
    <citation type="submission" date="2015-07" db="EMBL/GenBank/DDBJ databases">
        <title>Genome analysis of myxobacterium Chondromyces crocatus Cm c5 reveals a high potential for natural compound synthesis and the genetic basis for the loss of fruiting body formation.</title>
        <authorList>
            <person name="Zaburannyi N."/>
            <person name="Bunk B."/>
            <person name="Maier J."/>
            <person name="Overmann J."/>
            <person name="Mueller R."/>
        </authorList>
    </citation>
    <scope>NUCLEOTIDE SEQUENCE [LARGE SCALE GENOMIC DNA]</scope>
    <source>
        <strain evidence="2 3">Cm c5</strain>
    </source>
</reference>
<keyword evidence="3" id="KW-1185">Reference proteome</keyword>
<gene>
    <name evidence="2" type="ORF">CMC5_021230</name>
</gene>
<evidence type="ECO:0000313" key="2">
    <source>
        <dbReference type="EMBL" id="AKT37982.1"/>
    </source>
</evidence>
<dbReference type="EMBL" id="CP012159">
    <property type="protein sequence ID" value="AKT37982.1"/>
    <property type="molecule type" value="Genomic_DNA"/>
</dbReference>
<organism evidence="2 3">
    <name type="scientific">Chondromyces crocatus</name>
    <dbReference type="NCBI Taxonomy" id="52"/>
    <lineage>
        <taxon>Bacteria</taxon>
        <taxon>Pseudomonadati</taxon>
        <taxon>Myxococcota</taxon>
        <taxon>Polyangia</taxon>
        <taxon>Polyangiales</taxon>
        <taxon>Polyangiaceae</taxon>
        <taxon>Chondromyces</taxon>
    </lineage>
</organism>
<dbReference type="OrthoDB" id="9803207at2"/>
<evidence type="ECO:0008006" key="4">
    <source>
        <dbReference type="Google" id="ProtNLM"/>
    </source>
</evidence>
<dbReference type="KEGG" id="ccro:CMC5_021230"/>
<dbReference type="Pfam" id="PF11236">
    <property type="entry name" value="DUF3037"/>
    <property type="match status" value="1"/>
</dbReference>
<proteinExistence type="predicted"/>
<protein>
    <recommendedName>
        <fullName evidence="4">DUF3037 domain-containing protein</fullName>
    </recommendedName>
</protein>
<evidence type="ECO:0000256" key="1">
    <source>
        <dbReference type="SAM" id="MobiDB-lite"/>
    </source>
</evidence>
<sequence>MHRGAAPEDGEPLDGALDGGPEGGARQAFCSFESAVIRVVPRVERGERINVGVVVFCREHDFLGLRLEPDEGRLLALAPDLDLEAVRHHLAFLEAVAAGEACGGAVAQLPKVERFGWMVSPTSTIVQPSRPHTGLCTAPAQALERLLDRLVRVKISRPG</sequence>
<accession>A0A0K1EBC1</accession>